<dbReference type="SMART" id="SM01118">
    <property type="entry name" value="CYTH"/>
    <property type="match status" value="1"/>
</dbReference>
<evidence type="ECO:0000259" key="1">
    <source>
        <dbReference type="PROSITE" id="PS51707"/>
    </source>
</evidence>
<dbReference type="CDD" id="cd07890">
    <property type="entry name" value="CYTH-like_AC_IV-like"/>
    <property type="match status" value="1"/>
</dbReference>
<reference evidence="2 3" key="1">
    <citation type="submission" date="2019-10" db="EMBL/GenBank/DDBJ databases">
        <title>Sequencing and Assembly of Multiple Reported Metal-Biooxidizing Members of the Extremely Thermoacidophilic Archaeal Family Sulfolobaceae.</title>
        <authorList>
            <person name="Counts J.A."/>
            <person name="Kelly R.M."/>
        </authorList>
    </citation>
    <scope>NUCLEOTIDE SEQUENCE [LARGE SCALE GENOMIC DNA]</scope>
    <source>
        <strain evidence="2 3">DSM 6482</strain>
    </source>
</reference>
<sequence>MIEREIKMKLKSPSLNDLERELQQRSVPIISTEEQEDIYFNYKYRNFKQSDEAIRLRKIGNKYELTYKGPKQGSFGKSREEITISISNTDIPNIRIIMERIGLYETFIVKKLRKNFKIEKFIISLDRVEGLGEFIEIEGDNVTEDELKSFSEHFIRDFHIEGEVTNTSYLELLLMKNGKDE</sequence>
<dbReference type="InterPro" id="IPR008173">
    <property type="entry name" value="Adenylyl_cyclase_CyaB"/>
</dbReference>
<dbReference type="PROSITE" id="PS51707">
    <property type="entry name" value="CYTH"/>
    <property type="match status" value="1"/>
</dbReference>
<name>A0A6A9QI16_SULME</name>
<dbReference type="NCBIfam" id="TIGR00318">
    <property type="entry name" value="cyaB"/>
    <property type="match status" value="1"/>
</dbReference>
<evidence type="ECO:0000313" key="2">
    <source>
        <dbReference type="EMBL" id="MUN28636.1"/>
    </source>
</evidence>
<comment type="caution">
    <text evidence="2">The sequence shown here is derived from an EMBL/GenBank/DDBJ whole genome shotgun (WGS) entry which is preliminary data.</text>
</comment>
<protein>
    <submittedName>
        <fullName evidence="2">Class IV adenylate cyclase</fullName>
    </submittedName>
</protein>
<dbReference type="Pfam" id="PF01928">
    <property type="entry name" value="CYTH"/>
    <property type="match status" value="1"/>
</dbReference>
<dbReference type="EMBL" id="WGGD01000005">
    <property type="protein sequence ID" value="MUN28636.1"/>
    <property type="molecule type" value="Genomic_DNA"/>
</dbReference>
<gene>
    <name evidence="2" type="primary">cyaB</name>
    <name evidence="2" type="ORF">GC250_04080</name>
</gene>
<dbReference type="AlphaFoldDB" id="A0A6A9QI16"/>
<dbReference type="RefSeq" id="WP_156016353.1">
    <property type="nucleotide sequence ID" value="NZ_WGGD01000005.1"/>
</dbReference>
<dbReference type="PANTHER" id="PTHR21028">
    <property type="entry name" value="SI:CH211-156B7.4"/>
    <property type="match status" value="1"/>
</dbReference>
<evidence type="ECO:0000313" key="3">
    <source>
        <dbReference type="Proteomes" id="UP000470772"/>
    </source>
</evidence>
<dbReference type="Gene3D" id="2.40.320.10">
    <property type="entry name" value="Hypothetical Protein Pfu-838710-001"/>
    <property type="match status" value="1"/>
</dbReference>
<keyword evidence="3" id="KW-1185">Reference proteome</keyword>
<accession>A0A6A9QI16</accession>
<dbReference type="InterPro" id="IPR023577">
    <property type="entry name" value="CYTH_domain"/>
</dbReference>
<proteinExistence type="predicted"/>
<dbReference type="SUPFAM" id="SSF55154">
    <property type="entry name" value="CYTH-like phosphatases"/>
    <property type="match status" value="1"/>
</dbReference>
<dbReference type="InterPro" id="IPR033469">
    <property type="entry name" value="CYTH-like_dom_sf"/>
</dbReference>
<dbReference type="Proteomes" id="UP000470772">
    <property type="component" value="Unassembled WGS sequence"/>
</dbReference>
<feature type="domain" description="CYTH" evidence="1">
    <location>
        <begin position="1"/>
        <end position="175"/>
    </location>
</feature>
<dbReference type="PANTHER" id="PTHR21028:SF2">
    <property type="entry name" value="CYTH DOMAIN-CONTAINING PROTEIN"/>
    <property type="match status" value="1"/>
</dbReference>
<organism evidence="2 3">
    <name type="scientific">Sulfuracidifex metallicus DSM 6482 = JCM 9184</name>
    <dbReference type="NCBI Taxonomy" id="523847"/>
    <lineage>
        <taxon>Archaea</taxon>
        <taxon>Thermoproteota</taxon>
        <taxon>Thermoprotei</taxon>
        <taxon>Sulfolobales</taxon>
        <taxon>Sulfolobaceae</taxon>
        <taxon>Sulfuracidifex</taxon>
    </lineage>
</organism>